<dbReference type="EMBL" id="FOHZ01000001">
    <property type="protein sequence ID" value="SES73698.1"/>
    <property type="molecule type" value="Genomic_DNA"/>
</dbReference>
<evidence type="ECO:0000313" key="10">
    <source>
        <dbReference type="EMBL" id="SES73698.1"/>
    </source>
</evidence>
<dbReference type="GO" id="GO:0009117">
    <property type="term" value="P:nucleotide metabolic process"/>
    <property type="evidence" value="ECO:0007669"/>
    <property type="project" value="UniProtKB-KW"/>
</dbReference>
<evidence type="ECO:0000256" key="3">
    <source>
        <dbReference type="ARBA" id="ARBA00022801"/>
    </source>
</evidence>
<name>A0A1H9YYB7_9GAMM</name>
<evidence type="ECO:0000256" key="5">
    <source>
        <dbReference type="ARBA" id="ARBA00050213"/>
    </source>
</evidence>
<dbReference type="FunFam" id="3.90.950.10:FF:000005">
    <property type="entry name" value="7-methyl-GTP pyrophosphatase"/>
    <property type="match status" value="1"/>
</dbReference>
<evidence type="ECO:0000256" key="7">
    <source>
        <dbReference type="ARBA" id="ARBA00060749"/>
    </source>
</evidence>
<evidence type="ECO:0000256" key="4">
    <source>
        <dbReference type="ARBA" id="ARBA00023080"/>
    </source>
</evidence>
<dbReference type="CDD" id="cd00555">
    <property type="entry name" value="Maf"/>
    <property type="match status" value="1"/>
</dbReference>
<dbReference type="HAMAP" id="MF_00528">
    <property type="entry name" value="Maf"/>
    <property type="match status" value="1"/>
</dbReference>
<evidence type="ECO:0000256" key="2">
    <source>
        <dbReference type="ARBA" id="ARBA00022490"/>
    </source>
</evidence>
<dbReference type="NCBIfam" id="TIGR00172">
    <property type="entry name" value="maf"/>
    <property type="match status" value="1"/>
</dbReference>
<accession>A0A1H9YYB7</accession>
<dbReference type="EC" id="3.6.1.-" evidence="9"/>
<feature type="site" description="Important for substrate specificity" evidence="9">
    <location>
        <position position="15"/>
    </location>
</feature>
<feature type="site" description="Important for substrate specificity" evidence="9">
    <location>
        <position position="73"/>
    </location>
</feature>
<dbReference type="PANTHER" id="PTHR43213">
    <property type="entry name" value="BIFUNCTIONAL DTTP/UTP PYROPHOSPHATASE/METHYLTRANSFERASE PROTEIN-RELATED"/>
    <property type="match status" value="1"/>
</dbReference>
<dbReference type="GO" id="GO:0047429">
    <property type="term" value="F:nucleoside triphosphate diphosphatase activity"/>
    <property type="evidence" value="ECO:0007669"/>
    <property type="project" value="InterPro"/>
</dbReference>
<comment type="cofactor">
    <cofactor evidence="9">
        <name>a divalent metal cation</name>
        <dbReference type="ChEBI" id="CHEBI:60240"/>
    </cofactor>
</comment>
<evidence type="ECO:0000256" key="8">
    <source>
        <dbReference type="ARBA" id="ARBA00068163"/>
    </source>
</evidence>
<keyword evidence="4 9" id="KW-0546">Nucleotide metabolism</keyword>
<dbReference type="OrthoDB" id="9813694at2"/>
<feature type="active site" description="Proton acceptor" evidence="9">
    <location>
        <position position="72"/>
    </location>
</feature>
<keyword evidence="11" id="KW-1185">Reference proteome</keyword>
<keyword evidence="3 9" id="KW-0378">Hydrolase</keyword>
<dbReference type="Pfam" id="PF02545">
    <property type="entry name" value="Maf"/>
    <property type="match status" value="1"/>
</dbReference>
<dbReference type="InterPro" id="IPR003697">
    <property type="entry name" value="Maf-like"/>
</dbReference>
<feature type="site" description="Important for substrate specificity" evidence="9">
    <location>
        <position position="158"/>
    </location>
</feature>
<evidence type="ECO:0000313" key="11">
    <source>
        <dbReference type="Proteomes" id="UP000198762"/>
    </source>
</evidence>
<comment type="subcellular location">
    <subcellularLocation>
        <location evidence="1 9">Cytoplasm</location>
    </subcellularLocation>
</comment>
<dbReference type="PANTHER" id="PTHR43213:SF10">
    <property type="entry name" value="7-METHYL-GTP PYROPHOSPHATASE"/>
    <property type="match status" value="1"/>
</dbReference>
<proteinExistence type="inferred from homology"/>
<dbReference type="InterPro" id="IPR029001">
    <property type="entry name" value="ITPase-like_fam"/>
</dbReference>
<protein>
    <recommendedName>
        <fullName evidence="8 9">7-methyl-GTP pyrophosphatase</fullName>
        <shortName evidence="9">m(7)GTP pyrophosphatase</shortName>
        <ecNumber evidence="9">3.6.1.-</ecNumber>
    </recommendedName>
</protein>
<organism evidence="10 11">
    <name type="scientific">Marinobacter segnicrescens</name>
    <dbReference type="NCBI Taxonomy" id="430453"/>
    <lineage>
        <taxon>Bacteria</taxon>
        <taxon>Pseudomonadati</taxon>
        <taxon>Pseudomonadota</taxon>
        <taxon>Gammaproteobacteria</taxon>
        <taxon>Pseudomonadales</taxon>
        <taxon>Marinobacteraceae</taxon>
        <taxon>Marinobacter</taxon>
    </lineage>
</organism>
<sequence>MEPTPPLVLASSSPWRRALLERLGLPFECASPDIDETPLPGETGPELVERLARAKAMALSASFPAHLIIGSDQVATLDDGTILGKPGNHENACEQLARCSGRIVTFHTGLALHDTRSGRTESICEPFYVHFRTLTGEEIDQYLQAEQPYQCAGSFQMEGLGIVLFDRLEGRDPNTLVGLPLMALTDLLKASGVNILAHQRRS</sequence>
<comment type="caution">
    <text evidence="9">Lacks conserved residue(s) required for the propagation of feature annotation.</text>
</comment>
<dbReference type="Proteomes" id="UP000198762">
    <property type="component" value="Unassembled WGS sequence"/>
</dbReference>
<dbReference type="Gene3D" id="3.90.950.10">
    <property type="match status" value="1"/>
</dbReference>
<gene>
    <name evidence="10" type="ORF">SAMN04487962_101375</name>
</gene>
<dbReference type="PIRSF" id="PIRSF006305">
    <property type="entry name" value="Maf"/>
    <property type="match status" value="1"/>
</dbReference>
<dbReference type="RefSeq" id="WP_091848511.1">
    <property type="nucleotide sequence ID" value="NZ_FOHZ01000001.1"/>
</dbReference>
<evidence type="ECO:0000256" key="9">
    <source>
        <dbReference type="HAMAP-Rule" id="MF_00528"/>
    </source>
</evidence>
<reference evidence="11" key="1">
    <citation type="submission" date="2016-10" db="EMBL/GenBank/DDBJ databases">
        <authorList>
            <person name="Varghese N."/>
            <person name="Submissions S."/>
        </authorList>
    </citation>
    <scope>NUCLEOTIDE SEQUENCE [LARGE SCALE GENOMIC DNA]</scope>
    <source>
        <strain evidence="11">CGMCC 1.6489</strain>
    </source>
</reference>
<dbReference type="GO" id="GO:0005737">
    <property type="term" value="C:cytoplasm"/>
    <property type="evidence" value="ECO:0007669"/>
    <property type="project" value="UniProtKB-SubCell"/>
</dbReference>
<comment type="similarity">
    <text evidence="7 9">Belongs to the Maf family. YceF subfamily.</text>
</comment>
<keyword evidence="2 9" id="KW-0963">Cytoplasm</keyword>
<evidence type="ECO:0000256" key="6">
    <source>
        <dbReference type="ARBA" id="ARBA00053369"/>
    </source>
</evidence>
<dbReference type="STRING" id="430453.SAMN04487962_101375"/>
<dbReference type="AlphaFoldDB" id="A0A1H9YYB7"/>
<dbReference type="SUPFAM" id="SSF52972">
    <property type="entry name" value="ITPase-like"/>
    <property type="match status" value="1"/>
</dbReference>
<comment type="function">
    <text evidence="6 9">Nucleoside triphosphate pyrophosphatase that hydrolyzes 7-methyl-GTP (m(7)GTP). May have a dual role in cell division arrest and in preventing the incorporation of modified nucleotides into cellular nucleic acids.</text>
</comment>
<comment type="catalytic activity">
    <reaction evidence="5 9">
        <text>N(7)-methyl-GTP + H2O = N(7)-methyl-GMP + diphosphate + H(+)</text>
        <dbReference type="Rhea" id="RHEA:58744"/>
        <dbReference type="ChEBI" id="CHEBI:15377"/>
        <dbReference type="ChEBI" id="CHEBI:15378"/>
        <dbReference type="ChEBI" id="CHEBI:33019"/>
        <dbReference type="ChEBI" id="CHEBI:58285"/>
        <dbReference type="ChEBI" id="CHEBI:87133"/>
    </reaction>
</comment>
<evidence type="ECO:0000256" key="1">
    <source>
        <dbReference type="ARBA" id="ARBA00004496"/>
    </source>
</evidence>